<dbReference type="AlphaFoldDB" id="A0A5C5XLQ1"/>
<dbReference type="Proteomes" id="UP000316095">
    <property type="component" value="Unassembled WGS sequence"/>
</dbReference>
<proteinExistence type="predicted"/>
<dbReference type="InterPro" id="IPR011990">
    <property type="entry name" value="TPR-like_helical_dom_sf"/>
</dbReference>
<keyword evidence="1" id="KW-0802">TPR repeat</keyword>
<protein>
    <submittedName>
        <fullName evidence="3">Tetratricopeptide repeat protein</fullName>
    </submittedName>
</protein>
<dbReference type="RefSeq" id="WP_207310201.1">
    <property type="nucleotide sequence ID" value="NZ_SJPG01000001.1"/>
</dbReference>
<dbReference type="SUPFAM" id="SSF48452">
    <property type="entry name" value="TPR-like"/>
    <property type="match status" value="3"/>
</dbReference>
<gene>
    <name evidence="3" type="ORF">Pan54_46390</name>
</gene>
<dbReference type="SMART" id="SM00028">
    <property type="entry name" value="TPR"/>
    <property type="match status" value="5"/>
</dbReference>
<feature type="repeat" description="TPR" evidence="1">
    <location>
        <begin position="178"/>
        <end position="211"/>
    </location>
</feature>
<feature type="repeat" description="TPR" evidence="1">
    <location>
        <begin position="245"/>
        <end position="278"/>
    </location>
</feature>
<dbReference type="PANTHER" id="PTHR12558:SF13">
    <property type="entry name" value="CELL DIVISION CYCLE PROTEIN 27 HOMOLOG"/>
    <property type="match status" value="1"/>
</dbReference>
<dbReference type="EMBL" id="SJPG01000001">
    <property type="protein sequence ID" value="TWT63880.1"/>
    <property type="molecule type" value="Genomic_DNA"/>
</dbReference>
<dbReference type="PANTHER" id="PTHR12558">
    <property type="entry name" value="CELL DIVISION CYCLE 16,23,27"/>
    <property type="match status" value="1"/>
</dbReference>
<dbReference type="Pfam" id="PF13485">
    <property type="entry name" value="Peptidase_MA_2"/>
    <property type="match status" value="1"/>
</dbReference>
<dbReference type="Gene3D" id="1.25.40.10">
    <property type="entry name" value="Tetratricopeptide repeat domain"/>
    <property type="match status" value="2"/>
</dbReference>
<organism evidence="3 4">
    <name type="scientific">Rubinisphaera italica</name>
    <dbReference type="NCBI Taxonomy" id="2527969"/>
    <lineage>
        <taxon>Bacteria</taxon>
        <taxon>Pseudomonadati</taxon>
        <taxon>Planctomycetota</taxon>
        <taxon>Planctomycetia</taxon>
        <taxon>Planctomycetales</taxon>
        <taxon>Planctomycetaceae</taxon>
        <taxon>Rubinisphaera</taxon>
    </lineage>
</organism>
<comment type="caution">
    <text evidence="3">The sequence shown here is derived from an EMBL/GenBank/DDBJ whole genome shotgun (WGS) entry which is preliminary data.</text>
</comment>
<dbReference type="Pfam" id="PF13181">
    <property type="entry name" value="TPR_8"/>
    <property type="match status" value="1"/>
</dbReference>
<dbReference type="InterPro" id="IPR019734">
    <property type="entry name" value="TPR_rpt"/>
</dbReference>
<evidence type="ECO:0000259" key="2">
    <source>
        <dbReference type="Pfam" id="PF13485"/>
    </source>
</evidence>
<evidence type="ECO:0000313" key="4">
    <source>
        <dbReference type="Proteomes" id="UP000316095"/>
    </source>
</evidence>
<feature type="repeat" description="TPR" evidence="1">
    <location>
        <begin position="804"/>
        <end position="837"/>
    </location>
</feature>
<dbReference type="PROSITE" id="PS50005">
    <property type="entry name" value="TPR"/>
    <property type="match status" value="3"/>
</dbReference>
<dbReference type="Pfam" id="PF14559">
    <property type="entry name" value="TPR_19"/>
    <property type="match status" value="1"/>
</dbReference>
<accession>A0A5C5XLQ1</accession>
<evidence type="ECO:0000313" key="3">
    <source>
        <dbReference type="EMBL" id="TWT63880.1"/>
    </source>
</evidence>
<reference evidence="3 4" key="1">
    <citation type="submission" date="2019-02" db="EMBL/GenBank/DDBJ databases">
        <title>Deep-cultivation of Planctomycetes and their phenomic and genomic characterization uncovers novel biology.</title>
        <authorList>
            <person name="Wiegand S."/>
            <person name="Jogler M."/>
            <person name="Boedeker C."/>
            <person name="Pinto D."/>
            <person name="Vollmers J."/>
            <person name="Rivas-Marin E."/>
            <person name="Kohn T."/>
            <person name="Peeters S.H."/>
            <person name="Heuer A."/>
            <person name="Rast P."/>
            <person name="Oberbeckmann S."/>
            <person name="Bunk B."/>
            <person name="Jeske O."/>
            <person name="Meyerdierks A."/>
            <person name="Storesund J.E."/>
            <person name="Kallscheuer N."/>
            <person name="Luecker S."/>
            <person name="Lage O.M."/>
            <person name="Pohl T."/>
            <person name="Merkel B.J."/>
            <person name="Hornburger P."/>
            <person name="Mueller R.-W."/>
            <person name="Bruemmer F."/>
            <person name="Labrenz M."/>
            <person name="Spormann A.M."/>
            <person name="Op Den Camp H."/>
            <person name="Overmann J."/>
            <person name="Amann R."/>
            <person name="Jetten M.S.M."/>
            <person name="Mascher T."/>
            <person name="Medema M.H."/>
            <person name="Devos D.P."/>
            <person name="Kaster A.-K."/>
            <person name="Ovreas L."/>
            <person name="Rohde M."/>
            <person name="Galperin M.Y."/>
            <person name="Jogler C."/>
        </authorList>
    </citation>
    <scope>NUCLEOTIDE SEQUENCE [LARGE SCALE GENOMIC DNA]</scope>
    <source>
        <strain evidence="3 4">Pan54</strain>
    </source>
</reference>
<name>A0A5C5XLQ1_9PLAN</name>
<keyword evidence="4" id="KW-1185">Reference proteome</keyword>
<evidence type="ECO:0000256" key="1">
    <source>
        <dbReference type="PROSITE-ProRule" id="PRU00339"/>
    </source>
</evidence>
<sequence length="863" mass="98179" precursor="true">MQTLRQTYSLSRFLLGSLSGLFVVAVLASTNCLYAETLPEAEELFRTGQYAECAEIADAEIESGFHSQEWPLLKIRCEMILGRYVEAAETVKKARVSHSNSIRLLWLERDVRRFNGDSDGAKEILAEISAKIERLRWMYRDPDSVLIIGNFFLEIGVDAKQVRLEVFKVIQQASPKFVESYLAGAELALAKNDYALAAEDFQKALKIDKDNPRILYGLARTFESSDSEQAQQYLSRAMEINPQHLPSLLFVAERHIQAERYEEAEQVLESILEINPSHPTAWALRAVLAHLESDVIKETFYREQALKHWRDNPEIDSLIGQHLSQKYRFAEGAAAQRRALKFDAEYLPAKIQLSNDLLRLGNEEAGWKLAQEVFEKDNYNVVAYNLSTLQDHMENFRTLQSDGFIIRMDAQEAEIYGPRVLELLQQAKQLLCSKYNVELKETIAVEIFPRQQDFAIRTFGLPGGAGFLGVCFGNVITMNSPASQGNSPSNWEAVLWHEFCHVVTLTKTKNRMPRWLSEGISVYEERQRNPVWGQSITPAYREMILGEDLTPVSDLSGAFLRPPSGEHLMFAYYESSVVVEYIVETFGMDVLVAILDDLAKGLPINYAITRHMGPVEQVDERFAEYIRSRAEEFGATADFSRDELPKRADASAWKIWLEEHPDNFWGLQQFTLALIREKKWKEARTQVNRLLELVPGYAGEGSPLLLDARVSRELGEIDREVAVLVQLAESNSDAVDVYQRLSEHYTEQADWPAVIANVNRILSVNPLQPEPYRILAEAGERSGDNAAAIRGLKILTLMDPFDPADVHFRTARLYEKQGQLEEARKHVLYALEEAPRYREAHELLLSVIEQLSPKTLKTPEATE</sequence>
<feature type="domain" description="Peptidase MA-like" evidence="2">
    <location>
        <begin position="493"/>
        <end position="613"/>
    </location>
</feature>
<dbReference type="InterPro" id="IPR039568">
    <property type="entry name" value="Peptidase_MA-like_dom"/>
</dbReference>